<evidence type="ECO:0000259" key="1">
    <source>
        <dbReference type="PROSITE" id="PS51787"/>
    </source>
</evidence>
<dbReference type="Pfam" id="PF02190">
    <property type="entry name" value="LON_substr_bdg"/>
    <property type="match status" value="1"/>
</dbReference>
<dbReference type="PANTHER" id="PTHR46732">
    <property type="entry name" value="ATP-DEPENDENT PROTEASE LA (LON) DOMAIN PROTEIN"/>
    <property type="match status" value="1"/>
</dbReference>
<dbReference type="GO" id="GO:0008233">
    <property type="term" value="F:peptidase activity"/>
    <property type="evidence" value="ECO:0007669"/>
    <property type="project" value="UniProtKB-KW"/>
</dbReference>
<dbReference type="AlphaFoldDB" id="A0A3M8QUC6"/>
<evidence type="ECO:0000313" key="2">
    <source>
        <dbReference type="EMBL" id="RNF59903.1"/>
    </source>
</evidence>
<sequence length="189" mass="20882">MENDRVTPLFLLRTVLFPQGLLALRVFEPRYLDMISASLRHGEDFGICLIRSGEEIGQGAVPAGVGTLARVVDWGGEAGVLHIQVEGQERFSIVDWEYQRQLAQARIKCWPAEPILPIPREVGDLLPILAELLGDAGAVRQLDASRAGMHLAQALPAPAEDKQRLLELQDPLERLRRIRALLRGEGAQA</sequence>
<protein>
    <submittedName>
        <fullName evidence="2">ATP-dependent protease</fullName>
    </submittedName>
</protein>
<dbReference type="SUPFAM" id="SSF88697">
    <property type="entry name" value="PUA domain-like"/>
    <property type="match status" value="1"/>
</dbReference>
<dbReference type="Gene3D" id="2.30.130.40">
    <property type="entry name" value="LON domain-like"/>
    <property type="match status" value="1"/>
</dbReference>
<dbReference type="GO" id="GO:0006508">
    <property type="term" value="P:proteolysis"/>
    <property type="evidence" value="ECO:0007669"/>
    <property type="project" value="UniProtKB-KW"/>
</dbReference>
<organism evidence="2">
    <name type="scientific">Acidithiobacillus sulfuriphilus</name>
    <dbReference type="NCBI Taxonomy" id="1867749"/>
    <lineage>
        <taxon>Bacteria</taxon>
        <taxon>Pseudomonadati</taxon>
        <taxon>Pseudomonadota</taxon>
        <taxon>Acidithiobacillia</taxon>
        <taxon>Acidithiobacillales</taxon>
        <taxon>Acidithiobacillaceae</taxon>
        <taxon>Acidithiobacillus</taxon>
    </lineage>
</organism>
<keyword evidence="2" id="KW-0378">Hydrolase</keyword>
<keyword evidence="2" id="KW-0645">Protease</keyword>
<dbReference type="EMBL" id="RIZI01000179">
    <property type="protein sequence ID" value="RNF59903.1"/>
    <property type="molecule type" value="Genomic_DNA"/>
</dbReference>
<dbReference type="PANTHER" id="PTHR46732:SF8">
    <property type="entry name" value="ATP-DEPENDENT PROTEASE LA (LON) DOMAIN PROTEIN"/>
    <property type="match status" value="1"/>
</dbReference>
<accession>A0A3M8QUC6</accession>
<dbReference type="InterPro" id="IPR003111">
    <property type="entry name" value="Lon_prtase_N"/>
</dbReference>
<gene>
    <name evidence="2" type="ORF">EC580_10160</name>
</gene>
<proteinExistence type="predicted"/>
<dbReference type="RefSeq" id="WP_123104725.1">
    <property type="nucleotide sequence ID" value="NZ_CP127527.1"/>
</dbReference>
<dbReference type="OrthoDB" id="8558970at2"/>
<dbReference type="PROSITE" id="PS51787">
    <property type="entry name" value="LON_N"/>
    <property type="match status" value="1"/>
</dbReference>
<name>A0A3M8QUC6_9PROT</name>
<feature type="domain" description="Lon N-terminal" evidence="1">
    <location>
        <begin position="6"/>
        <end position="186"/>
    </location>
</feature>
<dbReference type="InterPro" id="IPR015947">
    <property type="entry name" value="PUA-like_sf"/>
</dbReference>
<dbReference type="SMART" id="SM00464">
    <property type="entry name" value="LON"/>
    <property type="match status" value="1"/>
</dbReference>
<comment type="caution">
    <text evidence="2">The sequence shown here is derived from an EMBL/GenBank/DDBJ whole genome shotgun (WGS) entry which is preliminary data.</text>
</comment>
<dbReference type="InterPro" id="IPR046336">
    <property type="entry name" value="Lon_prtase_N_sf"/>
</dbReference>
<reference evidence="2" key="1">
    <citation type="submission" date="2018-10" db="EMBL/GenBank/DDBJ databases">
        <title>Acidithiobacillus sulfuriphilus sp. nov.: an extremely acidophilic sulfur-oxidizing chemolithotroph isolated from a neutral pH environment.</title>
        <authorList>
            <person name="Falagan C."/>
            <person name="Moya-Beltran A."/>
            <person name="Quatrini R."/>
            <person name="Johnson D.B."/>
        </authorList>
    </citation>
    <scope>NUCLEOTIDE SEQUENCE [LARGE SCALE GENOMIC DNA]</scope>
    <source>
        <strain evidence="2">CJ-2</strain>
    </source>
</reference>